<feature type="compositionally biased region" description="Basic and acidic residues" evidence="1">
    <location>
        <begin position="181"/>
        <end position="200"/>
    </location>
</feature>
<organism evidence="2">
    <name type="scientific">Salvia splendens</name>
    <name type="common">Scarlet sage</name>
    <dbReference type="NCBI Taxonomy" id="180675"/>
    <lineage>
        <taxon>Eukaryota</taxon>
        <taxon>Viridiplantae</taxon>
        <taxon>Streptophyta</taxon>
        <taxon>Embryophyta</taxon>
        <taxon>Tracheophyta</taxon>
        <taxon>Spermatophyta</taxon>
        <taxon>Magnoliopsida</taxon>
        <taxon>eudicotyledons</taxon>
        <taxon>Gunneridae</taxon>
        <taxon>Pentapetalae</taxon>
        <taxon>asterids</taxon>
        <taxon>lamiids</taxon>
        <taxon>Lamiales</taxon>
        <taxon>Lamiaceae</taxon>
        <taxon>Nepetoideae</taxon>
        <taxon>Mentheae</taxon>
        <taxon>Salviinae</taxon>
        <taxon>Salvia</taxon>
        <taxon>Salvia subgen. Calosphace</taxon>
        <taxon>core Calosphace</taxon>
    </lineage>
</organism>
<accession>A0A8X8YLF5</accession>
<dbReference type="PANTHER" id="PTHR33264">
    <property type="entry name" value="EXPRESSED PROTEIN"/>
    <property type="match status" value="1"/>
</dbReference>
<dbReference type="AlphaFoldDB" id="A0A8X8YLF5"/>
<evidence type="ECO:0000313" key="3">
    <source>
        <dbReference type="Proteomes" id="UP000298416"/>
    </source>
</evidence>
<feature type="region of interest" description="Disordered" evidence="1">
    <location>
        <begin position="54"/>
        <end position="84"/>
    </location>
</feature>
<name>A0A8X8YLF5_SALSN</name>
<evidence type="ECO:0000256" key="1">
    <source>
        <dbReference type="SAM" id="MobiDB-lite"/>
    </source>
</evidence>
<reference evidence="2" key="1">
    <citation type="submission" date="2018-01" db="EMBL/GenBank/DDBJ databases">
        <authorList>
            <person name="Mao J.F."/>
        </authorList>
    </citation>
    <scope>NUCLEOTIDE SEQUENCE</scope>
    <source>
        <strain evidence="2">Huo1</strain>
        <tissue evidence="2">Leaf</tissue>
    </source>
</reference>
<sequence length="219" mass="23658">MSAIATSRRGGKSRVGQTAGECAALCCCCPCAVVDVLVLAVYRLPTGIWRKKQRSKRNNDKISAENRREEEQSPAGEDDAVGWDDDETLRRFDWGGFWRSQSNTNIYGEGNTFSNELEKCDKAKAASSSADFLRAVSKYDKLDSTQGVGKYVDQAEGYLRQYGAPAEDKPAAETEIPSGGDVKKPEERGEVGDYAKKAEELLGGTGEKSGAEGLLKAAG</sequence>
<protein>
    <submittedName>
        <fullName evidence="2">Uncharacterized protein</fullName>
    </submittedName>
</protein>
<keyword evidence="3" id="KW-1185">Reference proteome</keyword>
<proteinExistence type="predicted"/>
<dbReference type="Proteomes" id="UP000298416">
    <property type="component" value="Unassembled WGS sequence"/>
</dbReference>
<dbReference type="PANTHER" id="PTHR33264:SF8">
    <property type="entry name" value="EXPRESSED PROTEIN"/>
    <property type="match status" value="1"/>
</dbReference>
<evidence type="ECO:0000313" key="2">
    <source>
        <dbReference type="EMBL" id="KAG6432742.1"/>
    </source>
</evidence>
<feature type="region of interest" description="Disordered" evidence="1">
    <location>
        <begin position="163"/>
        <end position="219"/>
    </location>
</feature>
<comment type="caution">
    <text evidence="2">The sequence shown here is derived from an EMBL/GenBank/DDBJ whole genome shotgun (WGS) entry which is preliminary data.</text>
</comment>
<reference evidence="2" key="2">
    <citation type="submission" date="2020-08" db="EMBL/GenBank/DDBJ databases">
        <title>Plant Genome Project.</title>
        <authorList>
            <person name="Zhang R.-G."/>
        </authorList>
    </citation>
    <scope>NUCLEOTIDE SEQUENCE</scope>
    <source>
        <strain evidence="2">Huo1</strain>
        <tissue evidence="2">Leaf</tissue>
    </source>
</reference>
<gene>
    <name evidence="2" type="ORF">SASPL_104328</name>
</gene>
<feature type="compositionally biased region" description="Basic and acidic residues" evidence="1">
    <location>
        <begin position="57"/>
        <end position="71"/>
    </location>
</feature>
<dbReference type="EMBL" id="PNBA02000002">
    <property type="protein sequence ID" value="KAG6432742.1"/>
    <property type="molecule type" value="Genomic_DNA"/>
</dbReference>